<dbReference type="EMBL" id="JARACI010000940">
    <property type="protein sequence ID" value="MDD9206638.1"/>
    <property type="molecule type" value="Genomic_DNA"/>
</dbReference>
<name>A0ABT5TY97_9MICO</name>
<keyword evidence="2" id="KW-1185">Reference proteome</keyword>
<dbReference type="PANTHER" id="PTHR39337">
    <property type="entry name" value="BLR5642 PROTEIN"/>
    <property type="match status" value="1"/>
</dbReference>
<dbReference type="PIRSF" id="PIRSF024492">
    <property type="entry name" value="UCP024492"/>
    <property type="match status" value="1"/>
</dbReference>
<dbReference type="Proteomes" id="UP001165561">
    <property type="component" value="Unassembled WGS sequence"/>
</dbReference>
<evidence type="ECO:0000313" key="2">
    <source>
        <dbReference type="Proteomes" id="UP001165561"/>
    </source>
</evidence>
<reference evidence="1" key="1">
    <citation type="submission" date="2023-02" db="EMBL/GenBank/DDBJ databases">
        <title>Georgenia sp.10Sc9-8, isolated from a soil sample collected from the Taklamakan desert.</title>
        <authorList>
            <person name="Liu S."/>
        </authorList>
    </citation>
    <scope>NUCLEOTIDE SEQUENCE</scope>
    <source>
        <strain evidence="1">10Sc9-8</strain>
    </source>
</reference>
<dbReference type="PANTHER" id="PTHR39337:SF1">
    <property type="entry name" value="BLR5642 PROTEIN"/>
    <property type="match status" value="1"/>
</dbReference>
<accession>A0ABT5TY97</accession>
<evidence type="ECO:0000313" key="1">
    <source>
        <dbReference type="EMBL" id="MDD9206638.1"/>
    </source>
</evidence>
<dbReference type="InterPro" id="IPR007438">
    <property type="entry name" value="DUF488"/>
</dbReference>
<comment type="caution">
    <text evidence="1">The sequence shown here is derived from an EMBL/GenBank/DDBJ whole genome shotgun (WGS) entry which is preliminary data.</text>
</comment>
<gene>
    <name evidence="1" type="ORF">PU560_09200</name>
</gene>
<protein>
    <submittedName>
        <fullName evidence="1">DUF488 domain-containing protein</fullName>
    </submittedName>
</protein>
<proteinExistence type="predicted"/>
<organism evidence="1 2">
    <name type="scientific">Georgenia halotolerans</name>
    <dbReference type="NCBI Taxonomy" id="3028317"/>
    <lineage>
        <taxon>Bacteria</taxon>
        <taxon>Bacillati</taxon>
        <taxon>Actinomycetota</taxon>
        <taxon>Actinomycetes</taxon>
        <taxon>Micrococcales</taxon>
        <taxon>Bogoriellaceae</taxon>
        <taxon>Georgenia</taxon>
    </lineage>
</organism>
<dbReference type="InterPro" id="IPR014519">
    <property type="entry name" value="UCP024492"/>
</dbReference>
<dbReference type="Pfam" id="PF04343">
    <property type="entry name" value="DUF488"/>
    <property type="match status" value="1"/>
</dbReference>
<sequence>MTTLLTVGHGRLERAELGALLTSAGVAQLVDVRRYPGSRANPDSRREALEEWVPEAGVGYRWEPELGGRRRVPRGEDLPDPWWQVEQFRAYAGYTRTEEFSAAMVRLLTEADERRTAVMCSEAVWWRCHRRLIADVATVRHGLEVRHLMHDGSLRLHPVSGGVRQREDGALVWDGAAEGADR</sequence>